<reference evidence="5 6" key="1">
    <citation type="submission" date="2017-12" db="EMBL/GenBank/DDBJ databases">
        <title>Hemimetabolous genomes reveal molecular basis of termite eusociality.</title>
        <authorList>
            <person name="Harrison M.C."/>
            <person name="Jongepier E."/>
            <person name="Robertson H.M."/>
            <person name="Arning N."/>
            <person name="Bitard-Feildel T."/>
            <person name="Chao H."/>
            <person name="Childers C.P."/>
            <person name="Dinh H."/>
            <person name="Doddapaneni H."/>
            <person name="Dugan S."/>
            <person name="Gowin J."/>
            <person name="Greiner C."/>
            <person name="Han Y."/>
            <person name="Hu H."/>
            <person name="Hughes D.S.T."/>
            <person name="Huylmans A.-K."/>
            <person name="Kemena C."/>
            <person name="Kremer L.P.M."/>
            <person name="Lee S.L."/>
            <person name="Lopez-Ezquerra A."/>
            <person name="Mallet L."/>
            <person name="Monroy-Kuhn J.M."/>
            <person name="Moser A."/>
            <person name="Murali S.C."/>
            <person name="Muzny D.M."/>
            <person name="Otani S."/>
            <person name="Piulachs M.-D."/>
            <person name="Poelchau M."/>
            <person name="Qu J."/>
            <person name="Schaub F."/>
            <person name="Wada-Katsumata A."/>
            <person name="Worley K.C."/>
            <person name="Xie Q."/>
            <person name="Ylla G."/>
            <person name="Poulsen M."/>
            <person name="Gibbs R.A."/>
            <person name="Schal C."/>
            <person name="Richards S."/>
            <person name="Belles X."/>
            <person name="Korb J."/>
            <person name="Bornberg-Bauer E."/>
        </authorList>
    </citation>
    <scope>NUCLEOTIDE SEQUENCE [LARGE SCALE GENOMIC DNA]</scope>
    <source>
        <tissue evidence="5">Whole body</tissue>
    </source>
</reference>
<sequence length="693" mass="74223">MLNKHEPVYQAVWANNTDFDEVLISPVMIQDHMPDNVLSALNKVITTVGPAKPQRAVSSNNNSTVTSTEHLDSERCHLLATNGNAVHGSPKAVTPPHKLCLETSFTSLQSPSSEAHQNTSLNSSTCSQIVGATGGHTMVKSFNNGLPHITSPFALHPVLSWEYASLLEEQLLHSFHNCSNVESSGGVNGGPYSCNMFGVNSGGAMDSQKTLKVDLIHDDWFGLAPLATPESLSEVSSISSRASSLMLNIDRTLKDMFGHHRGCMPAYVGPRLVDSGGGIASSPLSIHGGHGSSVGVSHLSSKSPRFFRTSKGVSGLVNLTSAVPKPGIDTVSTRHTNYSSGDDDLSFESAQQHISSDDSSSSPDNYNNSNSEVFISVKGTPFSSADLVTVNVDVHQDEKPHSQVKAMCSPPSQPLHCSSIRFLQPTPPADTSLVIISSSPKQVTFLTPQNSMSDESDGEVTESLSFQQDSMLVLTKQAVVDSRTVVLEKKDSTSSLESMMVLHLGQQSNCVPSVDDDSHEPTSEKPLADMRHNLPGGALEDDRQKKTVIQNERIMYFADSINVLKPTFSSTDMSPVMDDNSFCSSSTGNNNVSDFQLPVANNGSSVFKKRNGNIMSSPSVLRHMKGPSATSVETGLMASKISLPGHEMSLAHVQVMESLPLLSNIGEVHDKAAYARKKYVYPVTSVGKGESSV</sequence>
<comment type="caution">
    <text evidence="5">The sequence shown here is derived from an EMBL/GenBank/DDBJ whole genome shotgun (WGS) entry which is preliminary data.</text>
</comment>
<dbReference type="GO" id="GO:0032590">
    <property type="term" value="C:dendrite membrane"/>
    <property type="evidence" value="ECO:0007669"/>
    <property type="project" value="TreeGrafter"/>
</dbReference>
<organism evidence="5 6">
    <name type="scientific">Cryptotermes secundus</name>
    <dbReference type="NCBI Taxonomy" id="105785"/>
    <lineage>
        <taxon>Eukaryota</taxon>
        <taxon>Metazoa</taxon>
        <taxon>Ecdysozoa</taxon>
        <taxon>Arthropoda</taxon>
        <taxon>Hexapoda</taxon>
        <taxon>Insecta</taxon>
        <taxon>Pterygota</taxon>
        <taxon>Neoptera</taxon>
        <taxon>Polyneoptera</taxon>
        <taxon>Dictyoptera</taxon>
        <taxon>Blattodea</taxon>
        <taxon>Blattoidea</taxon>
        <taxon>Termitoidae</taxon>
        <taxon>Kalotermitidae</taxon>
        <taxon>Cryptotermitinae</taxon>
        <taxon>Cryptotermes</taxon>
    </lineage>
</organism>
<dbReference type="GO" id="GO:0019369">
    <property type="term" value="P:arachidonate metabolic process"/>
    <property type="evidence" value="ECO:0007669"/>
    <property type="project" value="TreeGrafter"/>
</dbReference>
<dbReference type="PANTHER" id="PTHR45792">
    <property type="entry name" value="DIACYLGLYCEROL LIPASE HOMOLOG-RELATED"/>
    <property type="match status" value="1"/>
</dbReference>
<dbReference type="GO" id="GO:0045211">
    <property type="term" value="C:postsynaptic membrane"/>
    <property type="evidence" value="ECO:0007669"/>
    <property type="project" value="TreeGrafter"/>
</dbReference>
<evidence type="ECO:0000256" key="1">
    <source>
        <dbReference type="ARBA" id="ARBA00022801"/>
    </source>
</evidence>
<feature type="region of interest" description="Disordered" evidence="4">
    <location>
        <begin position="324"/>
        <end position="368"/>
    </location>
</feature>
<dbReference type="OrthoDB" id="8065171at2759"/>
<keyword evidence="1" id="KW-0378">Hydrolase</keyword>
<evidence type="ECO:0000256" key="2">
    <source>
        <dbReference type="ARBA" id="ARBA00022963"/>
    </source>
</evidence>
<keyword evidence="2" id="KW-0442">Lipid degradation</keyword>
<dbReference type="Proteomes" id="UP000235965">
    <property type="component" value="Unassembled WGS sequence"/>
</dbReference>
<keyword evidence="3" id="KW-0443">Lipid metabolism</keyword>
<gene>
    <name evidence="5" type="ORF">B7P43_G05993</name>
</gene>
<evidence type="ECO:0000313" key="6">
    <source>
        <dbReference type="Proteomes" id="UP000235965"/>
    </source>
</evidence>
<dbReference type="InParanoid" id="A0A2J7RDV4"/>
<dbReference type="PANTHER" id="PTHR45792:SF8">
    <property type="entry name" value="DIACYLGLYCEROL LIPASE-ALPHA"/>
    <property type="match status" value="1"/>
</dbReference>
<name>A0A2J7RDV4_9NEOP</name>
<accession>A0A2J7RDV4</accession>
<dbReference type="AlphaFoldDB" id="A0A2J7RDV4"/>
<protein>
    <submittedName>
        <fullName evidence="5">Uncharacterized protein</fullName>
    </submittedName>
</protein>
<keyword evidence="6" id="KW-1185">Reference proteome</keyword>
<dbReference type="STRING" id="105785.A0A2J7RDV4"/>
<dbReference type="GO" id="GO:0004465">
    <property type="term" value="F:lipoprotein lipase activity"/>
    <property type="evidence" value="ECO:0007669"/>
    <property type="project" value="TreeGrafter"/>
</dbReference>
<feature type="compositionally biased region" description="Polar residues" evidence="4">
    <location>
        <begin position="330"/>
        <end position="340"/>
    </location>
</feature>
<proteinExistence type="predicted"/>
<feature type="compositionally biased region" description="Low complexity" evidence="4">
    <location>
        <begin position="357"/>
        <end position="368"/>
    </location>
</feature>
<evidence type="ECO:0000313" key="5">
    <source>
        <dbReference type="EMBL" id="PNF39011.1"/>
    </source>
</evidence>
<dbReference type="GO" id="GO:0046340">
    <property type="term" value="P:diacylglycerol catabolic process"/>
    <property type="evidence" value="ECO:0007669"/>
    <property type="project" value="TreeGrafter"/>
</dbReference>
<evidence type="ECO:0000256" key="4">
    <source>
        <dbReference type="SAM" id="MobiDB-lite"/>
    </source>
</evidence>
<evidence type="ECO:0000256" key="3">
    <source>
        <dbReference type="ARBA" id="ARBA00023098"/>
    </source>
</evidence>
<dbReference type="EMBL" id="NEVH01005284">
    <property type="protein sequence ID" value="PNF39011.1"/>
    <property type="molecule type" value="Genomic_DNA"/>
</dbReference>
<dbReference type="InterPro" id="IPR052214">
    <property type="entry name" value="DAG_Lipase-Related"/>
</dbReference>
<dbReference type="GO" id="GO:0005737">
    <property type="term" value="C:cytoplasm"/>
    <property type="evidence" value="ECO:0007669"/>
    <property type="project" value="TreeGrafter"/>
</dbReference>